<dbReference type="Gene3D" id="3.30.460.10">
    <property type="entry name" value="Beta Polymerase, domain 2"/>
    <property type="match status" value="1"/>
</dbReference>
<dbReference type="AlphaFoldDB" id="A0A7R8WA54"/>
<dbReference type="InterPro" id="IPR043519">
    <property type="entry name" value="NT_sf"/>
</dbReference>
<dbReference type="GO" id="GO:0005737">
    <property type="term" value="C:cytoplasm"/>
    <property type="evidence" value="ECO:0007669"/>
    <property type="project" value="UniProtKB-SubCell"/>
</dbReference>
<dbReference type="OrthoDB" id="2274644at2759"/>
<evidence type="ECO:0000256" key="1">
    <source>
        <dbReference type="ARBA" id="ARBA00001936"/>
    </source>
</evidence>
<dbReference type="EMBL" id="OB660563">
    <property type="protein sequence ID" value="CAD7225395.1"/>
    <property type="molecule type" value="Genomic_DNA"/>
</dbReference>
<evidence type="ECO:0000259" key="10">
    <source>
        <dbReference type="Pfam" id="PF22600"/>
    </source>
</evidence>
<evidence type="ECO:0000256" key="4">
    <source>
        <dbReference type="ARBA" id="ARBA00022490"/>
    </source>
</evidence>
<evidence type="ECO:0000256" key="7">
    <source>
        <dbReference type="ARBA" id="ARBA00022842"/>
    </source>
</evidence>
<protein>
    <submittedName>
        <fullName evidence="11">Uncharacterized protein</fullName>
    </submittedName>
</protein>
<keyword evidence="4" id="KW-0963">Cytoplasm</keyword>
<dbReference type="GO" id="GO:0046872">
    <property type="term" value="F:metal ion binding"/>
    <property type="evidence" value="ECO:0007669"/>
    <property type="project" value="UniProtKB-KW"/>
</dbReference>
<dbReference type="SUPFAM" id="SSF81301">
    <property type="entry name" value="Nucleotidyltransferase"/>
    <property type="match status" value="1"/>
</dbReference>
<evidence type="ECO:0000256" key="2">
    <source>
        <dbReference type="ARBA" id="ARBA00001946"/>
    </source>
</evidence>
<evidence type="ECO:0000256" key="8">
    <source>
        <dbReference type="ARBA" id="ARBA00038491"/>
    </source>
</evidence>
<feature type="domain" description="PAP-associated" evidence="9">
    <location>
        <begin position="593"/>
        <end position="654"/>
    </location>
</feature>
<comment type="cofactor">
    <cofactor evidence="2">
        <name>Mg(2+)</name>
        <dbReference type="ChEBI" id="CHEBI:18420"/>
    </cofactor>
</comment>
<evidence type="ECO:0000256" key="6">
    <source>
        <dbReference type="ARBA" id="ARBA00022723"/>
    </source>
</evidence>
<keyword evidence="7" id="KW-0460">Magnesium</keyword>
<feature type="domain" description="Poly(A) RNA polymerase mitochondrial-like central palm" evidence="10">
    <location>
        <begin position="354"/>
        <end position="501"/>
    </location>
</feature>
<reference evidence="11" key="1">
    <citation type="submission" date="2020-11" db="EMBL/GenBank/DDBJ databases">
        <authorList>
            <person name="Tran Van P."/>
        </authorList>
    </citation>
    <scope>NUCLEOTIDE SEQUENCE</scope>
</reference>
<keyword evidence="5" id="KW-0808">Transferase</keyword>
<comment type="cofactor">
    <cofactor evidence="1">
        <name>Mn(2+)</name>
        <dbReference type="ChEBI" id="CHEBI:29035"/>
    </cofactor>
</comment>
<sequence length="707" mass="78755">MDQSIPRRTVHVRTGGYSIGASSIHSVVPRHSRKHRNPFTITRPSDTTQISLNSEFEMANFNNHLCEGDALLFSSFSVHGHPRSAFLPFGLMNDLASDAPEFMKRVGSNERHMAATRLVAEKVFHSASTDYGVSNELDPNAPEFESPQQAPGYCYDPAVTMVAARTSPVSGLIRAVSDSDLFDSSFLPTSIKDSSYQEPLNLPDTCLHLLRPGAPGTTCSCNRQRRPFPRSRTVMKPCVPLSATSYGNPHPPPLPRAWKAERHDSEVIYSAEPLDPITIFFPNHGEPVYFDGGFGGPLTLQKRVDEPLDEIVIQSMIRKKLSVTVESEESGECAKLGNLPIPSEIEERYDPVVLSVELWKIYEAKRESPEMMLLKQKVHEDLQRRLRSVAMKSGTSSNAALRGVYVVGSTQTGMSLCGSDMDVCFYVHDDSSANNRCLALSGLMEVLRVVEKCPDIAESHVIPAKIPILRFTYKHTGLQVDMNYNSTVGIRNSHLLFCYSQLDWRVAPLTVLVKLWAKSRGINSAQQQTLSSYALSLMVIHYLQAGVHPRILPSLQLLQPEAFSSVLSSIYASTLPNALARPVIFGPNRNSLTLGDLFVGFLEYYAEYFNFRKDVISIRLGRTISREEVQSLNKCTGEGDWGFIGIEEPFELKNAAYSVHDEAAFRLILEEIKVSHHHFSRGMCAALLMAKTWGSRSARTPRTENEE</sequence>
<evidence type="ECO:0000313" key="11">
    <source>
        <dbReference type="EMBL" id="CAD7225395.1"/>
    </source>
</evidence>
<dbReference type="InterPro" id="IPR054708">
    <property type="entry name" value="MTPAP-like_central"/>
</dbReference>
<dbReference type="CDD" id="cd05402">
    <property type="entry name" value="NT_PAP_TUTase"/>
    <property type="match status" value="1"/>
</dbReference>
<dbReference type="GO" id="GO:1990817">
    <property type="term" value="F:poly(A) RNA polymerase activity"/>
    <property type="evidence" value="ECO:0007669"/>
    <property type="project" value="TreeGrafter"/>
</dbReference>
<dbReference type="InterPro" id="IPR002058">
    <property type="entry name" value="PAP_assoc"/>
</dbReference>
<dbReference type="Pfam" id="PF22600">
    <property type="entry name" value="MTPAP-like_central"/>
    <property type="match status" value="1"/>
</dbReference>
<organism evidence="11">
    <name type="scientific">Cyprideis torosa</name>
    <dbReference type="NCBI Taxonomy" id="163714"/>
    <lineage>
        <taxon>Eukaryota</taxon>
        <taxon>Metazoa</taxon>
        <taxon>Ecdysozoa</taxon>
        <taxon>Arthropoda</taxon>
        <taxon>Crustacea</taxon>
        <taxon>Oligostraca</taxon>
        <taxon>Ostracoda</taxon>
        <taxon>Podocopa</taxon>
        <taxon>Podocopida</taxon>
        <taxon>Cytherocopina</taxon>
        <taxon>Cytheroidea</taxon>
        <taxon>Cytherideidae</taxon>
        <taxon>Cyprideis</taxon>
    </lineage>
</organism>
<gene>
    <name evidence="11" type="ORF">CTOB1V02_LOCUS3337</name>
</gene>
<dbReference type="Pfam" id="PF03828">
    <property type="entry name" value="PAP_assoc"/>
    <property type="match status" value="1"/>
</dbReference>
<evidence type="ECO:0000259" key="9">
    <source>
        <dbReference type="Pfam" id="PF03828"/>
    </source>
</evidence>
<evidence type="ECO:0000256" key="3">
    <source>
        <dbReference type="ARBA" id="ARBA00004496"/>
    </source>
</evidence>
<evidence type="ECO:0000256" key="5">
    <source>
        <dbReference type="ARBA" id="ARBA00022679"/>
    </source>
</evidence>
<dbReference type="Gene3D" id="1.10.1410.10">
    <property type="match status" value="1"/>
</dbReference>
<accession>A0A7R8WA54</accession>
<dbReference type="PANTHER" id="PTHR12271:SF40">
    <property type="entry name" value="POLY(A) RNA POLYMERASE GLD2"/>
    <property type="match status" value="1"/>
</dbReference>
<name>A0A7R8WA54_9CRUS</name>
<dbReference type="SUPFAM" id="SSF81631">
    <property type="entry name" value="PAP/OAS1 substrate-binding domain"/>
    <property type="match status" value="1"/>
</dbReference>
<proteinExistence type="inferred from homology"/>
<comment type="subcellular location">
    <subcellularLocation>
        <location evidence="3">Cytoplasm</location>
    </subcellularLocation>
</comment>
<dbReference type="PANTHER" id="PTHR12271">
    <property type="entry name" value="POLY A POLYMERASE CID PAP -RELATED"/>
    <property type="match status" value="1"/>
</dbReference>
<dbReference type="GO" id="GO:0031123">
    <property type="term" value="P:RNA 3'-end processing"/>
    <property type="evidence" value="ECO:0007669"/>
    <property type="project" value="TreeGrafter"/>
</dbReference>
<keyword evidence="6" id="KW-0479">Metal-binding</keyword>
<comment type="similarity">
    <text evidence="8">Belongs to the DNA polymerase type-B-like family. GLD2 subfamily.</text>
</comment>